<dbReference type="InterPro" id="IPR010699">
    <property type="entry name" value="DUF1275"/>
</dbReference>
<keyword evidence="1" id="KW-0812">Transmembrane</keyword>
<keyword evidence="1" id="KW-1133">Transmembrane helix</keyword>
<protein>
    <submittedName>
        <fullName evidence="2">DUF1275 domain-containing protein</fullName>
    </submittedName>
</protein>
<evidence type="ECO:0000313" key="3">
    <source>
        <dbReference type="Proteomes" id="UP000291819"/>
    </source>
</evidence>
<name>A0A4Q9H766_9SPHI</name>
<feature type="transmembrane region" description="Helical" evidence="1">
    <location>
        <begin position="177"/>
        <end position="197"/>
    </location>
</feature>
<keyword evidence="3" id="KW-1185">Reference proteome</keyword>
<dbReference type="RefSeq" id="WP_131032253.1">
    <property type="nucleotide sequence ID" value="NZ_SIXF01000037.1"/>
</dbReference>
<accession>A0A4Q9H766</accession>
<feature type="transmembrane region" description="Helical" evidence="1">
    <location>
        <begin position="57"/>
        <end position="79"/>
    </location>
</feature>
<dbReference type="Pfam" id="PF06912">
    <property type="entry name" value="DUF1275"/>
    <property type="match status" value="1"/>
</dbReference>
<comment type="caution">
    <text evidence="2">The sequence shown here is derived from an EMBL/GenBank/DDBJ whole genome shotgun (WGS) entry which is preliminary data.</text>
</comment>
<feature type="transmembrane region" description="Helical" evidence="1">
    <location>
        <begin position="86"/>
        <end position="105"/>
    </location>
</feature>
<sequence length="229" mass="25017">MEEKQNNIWFVTLVLTIIAGYCDSITFVAADKIFSAHVTGNFIVFAYQMIKGSDGDAWIKLLTFPIFMLSVMAGGWISARFSNRHFLLLCEGLILLLGGAIAYSLGYIDNGEVTWPMYLVTMIVVFAMGLQNAFGKLFAKETYGPTTMMTGNVTQFALDIRSFCNSGFKNADFLSGINRGLITLGGFLIGCILGAWIGQLFGLVGIVLPGVAMLICYYSTKQGKNDAKL</sequence>
<proteinExistence type="predicted"/>
<keyword evidence="1" id="KW-0472">Membrane</keyword>
<gene>
    <name evidence="2" type="ORF">EYS08_22805</name>
</gene>
<organism evidence="2 3">
    <name type="scientific">Pedobacter kyonggii</name>
    <dbReference type="NCBI Taxonomy" id="1926871"/>
    <lineage>
        <taxon>Bacteria</taxon>
        <taxon>Pseudomonadati</taxon>
        <taxon>Bacteroidota</taxon>
        <taxon>Sphingobacteriia</taxon>
        <taxon>Sphingobacteriales</taxon>
        <taxon>Sphingobacteriaceae</taxon>
        <taxon>Pedobacter</taxon>
    </lineage>
</organism>
<dbReference type="PANTHER" id="PTHR37314:SF5">
    <property type="entry name" value="SLR0142 PROTEIN"/>
    <property type="match status" value="1"/>
</dbReference>
<dbReference type="PANTHER" id="PTHR37314">
    <property type="entry name" value="SLR0142 PROTEIN"/>
    <property type="match status" value="1"/>
</dbReference>
<feature type="transmembrane region" description="Helical" evidence="1">
    <location>
        <begin position="117"/>
        <end position="139"/>
    </location>
</feature>
<dbReference type="Proteomes" id="UP000291819">
    <property type="component" value="Unassembled WGS sequence"/>
</dbReference>
<dbReference type="OrthoDB" id="5125627at2"/>
<evidence type="ECO:0000256" key="1">
    <source>
        <dbReference type="SAM" id="Phobius"/>
    </source>
</evidence>
<dbReference type="EMBL" id="SIXF01000037">
    <property type="protein sequence ID" value="TBO39639.1"/>
    <property type="molecule type" value="Genomic_DNA"/>
</dbReference>
<reference evidence="2 3" key="1">
    <citation type="submission" date="2019-02" db="EMBL/GenBank/DDBJ databases">
        <title>Pedobacter kyonggii whole genome sequence analysis.</title>
        <authorList>
            <person name="Dahal R.H."/>
        </authorList>
    </citation>
    <scope>NUCLEOTIDE SEQUENCE [LARGE SCALE GENOMIC DNA]</scope>
    <source>
        <strain evidence="2 3">K-4-11-1</strain>
    </source>
</reference>
<evidence type="ECO:0000313" key="2">
    <source>
        <dbReference type="EMBL" id="TBO39639.1"/>
    </source>
</evidence>
<dbReference type="AlphaFoldDB" id="A0A4Q9H766"/>
<feature type="transmembrane region" description="Helical" evidence="1">
    <location>
        <begin position="7"/>
        <end position="30"/>
    </location>
</feature>
<feature type="transmembrane region" description="Helical" evidence="1">
    <location>
        <begin position="203"/>
        <end position="220"/>
    </location>
</feature>